<evidence type="ECO:0000256" key="8">
    <source>
        <dbReference type="HAMAP-Rule" id="MF_01865"/>
    </source>
</evidence>
<dbReference type="InterPro" id="IPR020612">
    <property type="entry name" value="Methylthiotransferase_CS"/>
</dbReference>
<dbReference type="SFLD" id="SFLDF00274">
    <property type="entry name" value="ribosomal_protein_S12_methylth"/>
    <property type="match status" value="1"/>
</dbReference>
<evidence type="ECO:0000256" key="3">
    <source>
        <dbReference type="ARBA" id="ARBA00022679"/>
    </source>
</evidence>
<evidence type="ECO:0000256" key="4">
    <source>
        <dbReference type="ARBA" id="ARBA00022691"/>
    </source>
</evidence>
<dbReference type="InterPro" id="IPR005840">
    <property type="entry name" value="Ribosomal_uS12_MeSTrfase_RimO"/>
</dbReference>
<dbReference type="EMBL" id="CP078093">
    <property type="protein sequence ID" value="QXM06089.1"/>
    <property type="molecule type" value="Genomic_DNA"/>
</dbReference>
<accession>A0ABX8RAK3</accession>
<keyword evidence="12" id="KW-0687">Ribonucleoprotein</keyword>
<keyword evidence="6 8" id="KW-0408">Iron</keyword>
<name>A0ABX8RAK3_9CLOT</name>
<feature type="binding site" evidence="8">
    <location>
        <position position="156"/>
    </location>
    <ligand>
        <name>[4Fe-4S] cluster</name>
        <dbReference type="ChEBI" id="CHEBI:49883"/>
        <label>2</label>
        <note>4Fe-4S-S-AdoMet</note>
    </ligand>
</feature>
<gene>
    <name evidence="8 12" type="primary">rimO</name>
    <name evidence="12" type="ORF">KVH43_12165</name>
</gene>
<dbReference type="InterPro" id="IPR006638">
    <property type="entry name" value="Elp3/MiaA/NifB-like_rSAM"/>
</dbReference>
<feature type="binding site" evidence="8">
    <location>
        <position position="48"/>
    </location>
    <ligand>
        <name>[4Fe-4S] cluster</name>
        <dbReference type="ChEBI" id="CHEBI:49883"/>
        <label>1</label>
    </ligand>
</feature>
<feature type="binding site" evidence="8">
    <location>
        <position position="160"/>
    </location>
    <ligand>
        <name>[4Fe-4S] cluster</name>
        <dbReference type="ChEBI" id="CHEBI:49883"/>
        <label>2</label>
        <note>4Fe-4S-S-AdoMet</note>
    </ligand>
</feature>
<evidence type="ECO:0000256" key="2">
    <source>
        <dbReference type="ARBA" id="ARBA00022490"/>
    </source>
</evidence>
<dbReference type="PROSITE" id="PS01278">
    <property type="entry name" value="MTTASE_RADICAL"/>
    <property type="match status" value="1"/>
</dbReference>
<keyword evidence="5 8" id="KW-0479">Metal-binding</keyword>
<feature type="binding site" evidence="8">
    <location>
        <position position="163"/>
    </location>
    <ligand>
        <name>[4Fe-4S] cluster</name>
        <dbReference type="ChEBI" id="CHEBI:49883"/>
        <label>2</label>
        <note>4Fe-4S-S-AdoMet</note>
    </ligand>
</feature>
<dbReference type="SFLD" id="SFLDG01082">
    <property type="entry name" value="B12-binding_domain_containing"/>
    <property type="match status" value="1"/>
</dbReference>
<feature type="binding site" evidence="8">
    <location>
        <position position="12"/>
    </location>
    <ligand>
        <name>[4Fe-4S] cluster</name>
        <dbReference type="ChEBI" id="CHEBI:49883"/>
        <label>1</label>
    </ligand>
</feature>
<feature type="domain" description="Radical SAM core" evidence="11">
    <location>
        <begin position="142"/>
        <end position="372"/>
    </location>
</feature>
<dbReference type="SMART" id="SM00729">
    <property type="entry name" value="Elp3"/>
    <property type="match status" value="1"/>
</dbReference>
<evidence type="ECO:0000259" key="11">
    <source>
        <dbReference type="PROSITE" id="PS51918"/>
    </source>
</evidence>
<protein>
    <recommendedName>
        <fullName evidence="8">Ribosomal protein uS12 methylthiotransferase RimO</fullName>
        <shortName evidence="8">uS12 MTTase</shortName>
        <shortName evidence="8">uS12 methylthiotransferase</shortName>
        <ecNumber evidence="8">2.8.4.4</ecNumber>
    </recommendedName>
    <alternativeName>
        <fullName evidence="8">Ribosomal protein uS12 (aspartate-C(3))-methylthiotransferase</fullName>
    </alternativeName>
    <alternativeName>
        <fullName evidence="8">Ribosome maturation factor RimO</fullName>
    </alternativeName>
</protein>
<keyword evidence="3 8" id="KW-0808">Transferase</keyword>
<dbReference type="HAMAP" id="MF_01865">
    <property type="entry name" value="MTTase_RimO"/>
    <property type="match status" value="1"/>
</dbReference>
<evidence type="ECO:0000313" key="12">
    <source>
        <dbReference type="EMBL" id="QXM06089.1"/>
    </source>
</evidence>
<dbReference type="InterPro" id="IPR002792">
    <property type="entry name" value="TRAM_dom"/>
</dbReference>
<dbReference type="PROSITE" id="PS51918">
    <property type="entry name" value="RADICAL_SAM"/>
    <property type="match status" value="1"/>
</dbReference>
<evidence type="ECO:0000313" key="13">
    <source>
        <dbReference type="Proteomes" id="UP000886818"/>
    </source>
</evidence>
<keyword evidence="7 8" id="KW-0411">Iron-sulfur</keyword>
<keyword evidence="4 8" id="KW-0949">S-adenosyl-L-methionine</keyword>
<dbReference type="SFLD" id="SFLDG01061">
    <property type="entry name" value="methylthiotransferase"/>
    <property type="match status" value="1"/>
</dbReference>
<dbReference type="Pfam" id="PF18693">
    <property type="entry name" value="TRAM_2"/>
    <property type="match status" value="1"/>
</dbReference>
<dbReference type="PROSITE" id="PS51449">
    <property type="entry name" value="MTTASE_N"/>
    <property type="match status" value="1"/>
</dbReference>
<organism evidence="12 13">
    <name type="scientific">Crassaminicella indica</name>
    <dbReference type="NCBI Taxonomy" id="2855394"/>
    <lineage>
        <taxon>Bacteria</taxon>
        <taxon>Bacillati</taxon>
        <taxon>Bacillota</taxon>
        <taxon>Clostridia</taxon>
        <taxon>Eubacteriales</taxon>
        <taxon>Clostridiaceae</taxon>
        <taxon>Crassaminicella</taxon>
    </lineage>
</organism>
<dbReference type="PROSITE" id="PS50926">
    <property type="entry name" value="TRAM"/>
    <property type="match status" value="1"/>
</dbReference>
<dbReference type="GO" id="GO:0103039">
    <property type="term" value="F:protein methylthiotransferase activity"/>
    <property type="evidence" value="ECO:0007669"/>
    <property type="project" value="UniProtKB-EC"/>
</dbReference>
<keyword evidence="13" id="KW-1185">Reference proteome</keyword>
<dbReference type="Pfam" id="PF04055">
    <property type="entry name" value="Radical_SAM"/>
    <property type="match status" value="1"/>
</dbReference>
<sequence length="447" mass="51225">MHLKVFIESLGCSKNLVDSEVMIGLLSQYDFEIIKDQYEADIIIVNTCGFIEAAKQESIDTIVELGTLKTNGNCKLLVVAGCLAERYAKELAEELPEVDAIIGTGNYPEIIKVIHDTLKGERVVKHGNINMEISEDLPRTLSTPEFMGYLKIAEGCDNYCTYCIIPKLRGNYRSRKMEYIIKEAEEMAKKGVKELILIAQDTSRYGIDLYKAYKLPELLKSLAQIDGIKWIRILYCYPDKISDELIKVMAEESKICKYIDVPIQHCNNEILKRMNRKTSKEHILHVMNKLRHKMPDIHIRTSLIVGFPGETKEQFEELKTFVKDVKFDRLGVFTYSQEEDTPAAKLKDQISEEIKEQRRASIMAIQKEISLQKNMEKIGNIYDILIEEKIDEEDVYVGRTMYDAPEVDGIVYVNSTKPLSIGDLVKVKITDTLEYDLLGEILYESCE</sequence>
<dbReference type="InterPro" id="IPR013848">
    <property type="entry name" value="Methylthiotransferase_N"/>
</dbReference>
<feature type="domain" description="TRAM" evidence="9">
    <location>
        <begin position="375"/>
        <end position="443"/>
    </location>
</feature>
<dbReference type="CDD" id="cd01335">
    <property type="entry name" value="Radical_SAM"/>
    <property type="match status" value="1"/>
</dbReference>
<evidence type="ECO:0000259" key="10">
    <source>
        <dbReference type="PROSITE" id="PS51449"/>
    </source>
</evidence>
<dbReference type="RefSeq" id="WP_218282786.1">
    <property type="nucleotide sequence ID" value="NZ_CP078093.1"/>
</dbReference>
<dbReference type="Pfam" id="PF00919">
    <property type="entry name" value="UPF0004"/>
    <property type="match status" value="1"/>
</dbReference>
<feature type="domain" description="MTTase N-terminal" evidence="10">
    <location>
        <begin position="3"/>
        <end position="119"/>
    </location>
</feature>
<comment type="subcellular location">
    <subcellularLocation>
        <location evidence="8">Cytoplasm</location>
    </subcellularLocation>
</comment>
<keyword evidence="1 8" id="KW-0004">4Fe-4S</keyword>
<dbReference type="EC" id="2.8.4.4" evidence="8"/>
<reference evidence="12" key="1">
    <citation type="submission" date="2021-07" db="EMBL/GenBank/DDBJ databases">
        <title>Complete genome sequence of Crassaminicella sp. 143-21, isolated from a deep-sea hydrothermal vent.</title>
        <authorList>
            <person name="Li X."/>
        </authorList>
    </citation>
    <scope>NUCLEOTIDE SEQUENCE</scope>
    <source>
        <strain evidence="12">143-21</strain>
    </source>
</reference>
<comment type="similarity">
    <text evidence="8">Belongs to the methylthiotransferase family. RimO subfamily.</text>
</comment>
<comment type="cofactor">
    <cofactor evidence="8">
        <name>[4Fe-4S] cluster</name>
        <dbReference type="ChEBI" id="CHEBI:49883"/>
    </cofactor>
    <text evidence="8">Binds 2 [4Fe-4S] clusters. One cluster is coordinated with 3 cysteines and an exchangeable S-adenosyl-L-methionine.</text>
</comment>
<comment type="function">
    <text evidence="8">Catalyzes the methylthiolation of an aspartic acid residue of ribosomal protein uS12.</text>
</comment>
<evidence type="ECO:0000256" key="5">
    <source>
        <dbReference type="ARBA" id="ARBA00022723"/>
    </source>
</evidence>
<keyword evidence="2 8" id="KW-0963">Cytoplasm</keyword>
<dbReference type="SFLD" id="SFLDS00029">
    <property type="entry name" value="Radical_SAM"/>
    <property type="match status" value="1"/>
</dbReference>
<dbReference type="Proteomes" id="UP000886818">
    <property type="component" value="Chromosome"/>
</dbReference>
<dbReference type="InterPro" id="IPR007197">
    <property type="entry name" value="rSAM"/>
</dbReference>
<evidence type="ECO:0000256" key="7">
    <source>
        <dbReference type="ARBA" id="ARBA00023014"/>
    </source>
</evidence>
<dbReference type="GO" id="GO:0005840">
    <property type="term" value="C:ribosome"/>
    <property type="evidence" value="ECO:0007669"/>
    <property type="project" value="UniProtKB-KW"/>
</dbReference>
<evidence type="ECO:0000256" key="6">
    <source>
        <dbReference type="ARBA" id="ARBA00023004"/>
    </source>
</evidence>
<dbReference type="InterPro" id="IPR005839">
    <property type="entry name" value="Methylthiotransferase"/>
</dbReference>
<feature type="binding site" evidence="8">
    <location>
        <position position="82"/>
    </location>
    <ligand>
        <name>[4Fe-4S] cluster</name>
        <dbReference type="ChEBI" id="CHEBI:49883"/>
        <label>1</label>
    </ligand>
</feature>
<proteinExistence type="inferred from homology"/>
<dbReference type="NCBIfam" id="TIGR01125">
    <property type="entry name" value="30S ribosomal protein S12 methylthiotransferase RimO"/>
    <property type="match status" value="1"/>
</dbReference>
<evidence type="ECO:0000259" key="9">
    <source>
        <dbReference type="PROSITE" id="PS50926"/>
    </source>
</evidence>
<dbReference type="PANTHER" id="PTHR43837:SF1">
    <property type="entry name" value="RIBOSOMAL PROTEIN US12 METHYLTHIOTRANSFERASE RIMO"/>
    <property type="match status" value="1"/>
</dbReference>
<comment type="catalytic activity">
    <reaction evidence="8">
        <text>L-aspartate(89)-[ribosomal protein uS12]-hydrogen + (sulfur carrier)-SH + AH2 + 2 S-adenosyl-L-methionine = 3-methylsulfanyl-L-aspartate(89)-[ribosomal protein uS12]-hydrogen + (sulfur carrier)-H + 5'-deoxyadenosine + L-methionine + A + S-adenosyl-L-homocysteine + 2 H(+)</text>
        <dbReference type="Rhea" id="RHEA:37087"/>
        <dbReference type="Rhea" id="RHEA-COMP:10460"/>
        <dbReference type="Rhea" id="RHEA-COMP:10461"/>
        <dbReference type="Rhea" id="RHEA-COMP:14737"/>
        <dbReference type="Rhea" id="RHEA-COMP:14739"/>
        <dbReference type="ChEBI" id="CHEBI:13193"/>
        <dbReference type="ChEBI" id="CHEBI:15378"/>
        <dbReference type="ChEBI" id="CHEBI:17319"/>
        <dbReference type="ChEBI" id="CHEBI:17499"/>
        <dbReference type="ChEBI" id="CHEBI:29917"/>
        <dbReference type="ChEBI" id="CHEBI:29961"/>
        <dbReference type="ChEBI" id="CHEBI:57844"/>
        <dbReference type="ChEBI" id="CHEBI:57856"/>
        <dbReference type="ChEBI" id="CHEBI:59789"/>
        <dbReference type="ChEBI" id="CHEBI:64428"/>
        <dbReference type="ChEBI" id="CHEBI:73599"/>
        <dbReference type="EC" id="2.8.4.4"/>
    </reaction>
</comment>
<dbReference type="NCBIfam" id="TIGR00089">
    <property type="entry name" value="MiaB/RimO family radical SAM methylthiotransferase"/>
    <property type="match status" value="1"/>
</dbReference>
<keyword evidence="12" id="KW-0689">Ribosomal protein</keyword>
<evidence type="ECO:0000256" key="1">
    <source>
        <dbReference type="ARBA" id="ARBA00022485"/>
    </source>
</evidence>
<dbReference type="PANTHER" id="PTHR43837">
    <property type="entry name" value="RIBOSOMAL PROTEIN S12 METHYLTHIOTRANSFERASE RIMO"/>
    <property type="match status" value="1"/>
</dbReference>